<organism evidence="1">
    <name type="scientific">viral metagenome</name>
    <dbReference type="NCBI Taxonomy" id="1070528"/>
    <lineage>
        <taxon>unclassified sequences</taxon>
        <taxon>metagenomes</taxon>
        <taxon>organismal metagenomes</taxon>
    </lineage>
</organism>
<protein>
    <submittedName>
        <fullName evidence="1">Uncharacterized protein</fullName>
    </submittedName>
</protein>
<proteinExistence type="predicted"/>
<evidence type="ECO:0000313" key="1">
    <source>
        <dbReference type="EMBL" id="QHU15850.1"/>
    </source>
</evidence>
<reference evidence="1" key="1">
    <citation type="journal article" date="2020" name="Nature">
        <title>Giant virus diversity and host interactions through global metagenomics.</title>
        <authorList>
            <person name="Schulz F."/>
            <person name="Roux S."/>
            <person name="Paez-Espino D."/>
            <person name="Jungbluth S."/>
            <person name="Walsh D.A."/>
            <person name="Denef V.J."/>
            <person name="McMahon K.D."/>
            <person name="Konstantinidis K.T."/>
            <person name="Eloe-Fadrosh E.A."/>
            <person name="Kyrpides N.C."/>
            <person name="Woyke T."/>
        </authorList>
    </citation>
    <scope>NUCLEOTIDE SEQUENCE</scope>
    <source>
        <strain evidence="1">GVMAG-S-3300010158-109</strain>
    </source>
</reference>
<name>A0A6C0KGP7_9ZZZZ</name>
<dbReference type="AlphaFoldDB" id="A0A6C0KGP7"/>
<accession>A0A6C0KGP7</accession>
<dbReference type="EMBL" id="MN740868">
    <property type="protein sequence ID" value="QHU15850.1"/>
    <property type="molecule type" value="Genomic_DNA"/>
</dbReference>
<sequence length="144" mass="16857">MDNDNINTILLYCKECDQPVLFEGHPTSCLCGAFIMKPEFEGIDDWMQIIDDVVAGKLSDTFDLNNRLGNTWWYEPTQFYIKLCYYFAKRRYEDGIDNKKDEILSLMGLLECWYGQCEIDVNDNDDYAISIVNRANVTSVWKYV</sequence>